<dbReference type="EMBL" id="HBHP01035321">
    <property type="protein sequence ID" value="CAD9777723.1"/>
    <property type="molecule type" value="Transcribed_RNA"/>
</dbReference>
<dbReference type="AlphaFoldDB" id="A0A7S2U516"/>
<dbReference type="InterPro" id="IPR026151">
    <property type="entry name" value="Maspardin"/>
</dbReference>
<dbReference type="Pfam" id="PF00561">
    <property type="entry name" value="Abhydrolase_1"/>
    <property type="match status" value="1"/>
</dbReference>
<evidence type="ECO:0000256" key="3">
    <source>
        <dbReference type="ARBA" id="ARBA00022490"/>
    </source>
</evidence>
<gene>
    <name evidence="6" type="ORF">LSP00402_LOCUS21739</name>
</gene>
<dbReference type="Gene3D" id="3.40.50.1820">
    <property type="entry name" value="alpha/beta hydrolase"/>
    <property type="match status" value="1"/>
</dbReference>
<keyword evidence="3" id="KW-0963">Cytoplasm</keyword>
<dbReference type="PANTHER" id="PTHR15913:SF0">
    <property type="entry name" value="MASPARDIN"/>
    <property type="match status" value="1"/>
</dbReference>
<proteinExistence type="predicted"/>
<evidence type="ECO:0000259" key="5">
    <source>
        <dbReference type="Pfam" id="PF00561"/>
    </source>
</evidence>
<feature type="compositionally biased region" description="Acidic residues" evidence="4">
    <location>
        <begin position="402"/>
        <end position="413"/>
    </location>
</feature>
<evidence type="ECO:0000256" key="4">
    <source>
        <dbReference type="SAM" id="MobiDB-lite"/>
    </source>
</evidence>
<evidence type="ECO:0000313" key="6">
    <source>
        <dbReference type="EMBL" id="CAD9777723.1"/>
    </source>
</evidence>
<evidence type="ECO:0000256" key="1">
    <source>
        <dbReference type="ARBA" id="ARBA00004496"/>
    </source>
</evidence>
<feature type="region of interest" description="Disordered" evidence="4">
    <location>
        <begin position="319"/>
        <end position="413"/>
    </location>
</feature>
<organism evidence="6">
    <name type="scientific">Lotharella oceanica</name>
    <dbReference type="NCBI Taxonomy" id="641309"/>
    <lineage>
        <taxon>Eukaryota</taxon>
        <taxon>Sar</taxon>
        <taxon>Rhizaria</taxon>
        <taxon>Cercozoa</taxon>
        <taxon>Chlorarachniophyceae</taxon>
        <taxon>Lotharella</taxon>
    </lineage>
</organism>
<dbReference type="SUPFAM" id="SSF53474">
    <property type="entry name" value="alpha/beta-Hydrolases"/>
    <property type="match status" value="1"/>
</dbReference>
<dbReference type="PANTHER" id="PTHR15913">
    <property type="entry name" value="ACID CLUSTER PROTEIN 33"/>
    <property type="match status" value="1"/>
</dbReference>
<reference evidence="6" key="1">
    <citation type="submission" date="2021-01" db="EMBL/GenBank/DDBJ databases">
        <authorList>
            <person name="Corre E."/>
            <person name="Pelletier E."/>
            <person name="Niang G."/>
            <person name="Scheremetjew M."/>
            <person name="Finn R."/>
            <person name="Kale V."/>
            <person name="Holt S."/>
            <person name="Cochrane G."/>
            <person name="Meng A."/>
            <person name="Brown T."/>
            <person name="Cohen L."/>
        </authorList>
    </citation>
    <scope>NUCLEOTIDE SEQUENCE</scope>
    <source>
        <strain evidence="6">CCMP622</strain>
    </source>
</reference>
<feature type="compositionally biased region" description="Basic and acidic residues" evidence="4">
    <location>
        <begin position="319"/>
        <end position="361"/>
    </location>
</feature>
<evidence type="ECO:0000256" key="2">
    <source>
        <dbReference type="ARBA" id="ARBA00020148"/>
    </source>
</evidence>
<accession>A0A7S2U516</accession>
<comment type="subcellular location">
    <subcellularLocation>
        <location evidence="1">Cytoplasm</location>
    </subcellularLocation>
</comment>
<feature type="domain" description="AB hydrolase-1" evidence="5">
    <location>
        <begin position="44"/>
        <end position="173"/>
    </location>
</feature>
<protein>
    <recommendedName>
        <fullName evidence="2">Maspardin</fullName>
    </recommendedName>
</protein>
<dbReference type="GO" id="GO:0005737">
    <property type="term" value="C:cytoplasm"/>
    <property type="evidence" value="ECO:0007669"/>
    <property type="project" value="UniProtKB-SubCell"/>
</dbReference>
<sequence>MSRPRSRIARSKEFVAFRSQVPKRRVNVAGKDWTFFQYGPKDVPPLICLHGTSGTAETFFCQVSTLGSKGYHIIAAQWPDYWDHGKWVAGFYKFLATLNVAKCHLLGVSLGGFMALHFAARYPDRVASMILCNSFVDTEPFHQNPTWVTMLGYMPEFYLKKYILDSFPKGALPGPHADAVDFVVEQLETLSRNDLGSRLTLNCLPSSVSKHLKKISKIPMTLLDTVDDVVLPEQMRDRLYKAFPGAKLAYIKKGGDFPFLSAHMEVSMHIQVHLRGNKVFPGGDDAKTYAKKSGIDLKDSGEATKPKIIKKKRLTEAEKKELERRRKEEERKQAELKKKLEEERKRREEEARRKAAERQQRQEAGNKILAGLGVTGDDDDEDDDKHKKGEGTAESQDLFADNPDDTGEADPFA</sequence>
<dbReference type="InterPro" id="IPR000073">
    <property type="entry name" value="AB_hydrolase_1"/>
</dbReference>
<name>A0A7S2U516_9EUKA</name>
<dbReference type="InterPro" id="IPR029058">
    <property type="entry name" value="AB_hydrolase_fold"/>
</dbReference>